<feature type="domain" description="Glycosyl transferase family 1" evidence="3">
    <location>
        <begin position="180"/>
        <end position="335"/>
    </location>
</feature>
<keyword evidence="1" id="KW-0328">Glycosyltransferase</keyword>
<dbReference type="EMBL" id="BJLJ01000012">
    <property type="protein sequence ID" value="GEA68774.1"/>
    <property type="molecule type" value="Genomic_DNA"/>
</dbReference>
<dbReference type="SUPFAM" id="SSF53756">
    <property type="entry name" value="UDP-Glycosyltransferase/glycogen phosphorylase"/>
    <property type="match status" value="1"/>
</dbReference>
<dbReference type="InterPro" id="IPR028098">
    <property type="entry name" value="Glyco_trans_4-like_N"/>
</dbReference>
<dbReference type="CDD" id="cd03820">
    <property type="entry name" value="GT4_AmsD-like"/>
    <property type="match status" value="1"/>
</dbReference>
<sequence length="359" mass="40932">MKNILFLIENLSNTGGTERVTTLVANELAKNGFNISILSLVDGITPFFRLNDKISYFSLYSEKISFKKNFINAVLKIRKFVKQKNINTIIVVDSISCIFTIPALFGLDIKHICWEHFNFNNNNGTNLRNYGRFFAAKFCDDIVTLTSRDVELWQNGIKNIKAKIVAIPNPSPYSVSHQHSQKKEKIVLAVGRLTKVKGFDLLLEAWSLVCNVNKNWYLNIVGGGEEEDSLKELANSLNITDRVNFIGPSNEVERYYKESSFYCLSSRNEGFPMVLLEAQSFGLPIVSFDCDTGPSEVIEHNQNGFLVEHMNVQKLAENMLTMIDLESEKYERMVQSSIILSERFTIDKIILKWIDIVNN</sequence>
<gene>
    <name evidence="5" type="ORF">PA3_29320</name>
</gene>
<evidence type="ECO:0000313" key="6">
    <source>
        <dbReference type="Proteomes" id="UP000317717"/>
    </source>
</evidence>
<proteinExistence type="predicted"/>
<feature type="domain" description="Glycosyltransferase subfamily 4-like N-terminal" evidence="4">
    <location>
        <begin position="15"/>
        <end position="170"/>
    </location>
</feature>
<accession>A0A4Y3JBP0</accession>
<dbReference type="Proteomes" id="UP000317717">
    <property type="component" value="Unassembled WGS sequence"/>
</dbReference>
<comment type="caution">
    <text evidence="5">The sequence shown here is derived from an EMBL/GenBank/DDBJ whole genome shotgun (WGS) entry which is preliminary data.</text>
</comment>
<organism evidence="5 6">
    <name type="scientific">Acinetobacter pittii</name>
    <name type="common">Acinetobacter genomosp. 3</name>
    <dbReference type="NCBI Taxonomy" id="48296"/>
    <lineage>
        <taxon>Bacteria</taxon>
        <taxon>Pseudomonadati</taxon>
        <taxon>Pseudomonadota</taxon>
        <taxon>Gammaproteobacteria</taxon>
        <taxon>Moraxellales</taxon>
        <taxon>Moraxellaceae</taxon>
        <taxon>Acinetobacter</taxon>
        <taxon>Acinetobacter calcoaceticus/baumannii complex</taxon>
    </lineage>
</organism>
<dbReference type="PANTHER" id="PTHR12526">
    <property type="entry name" value="GLYCOSYLTRANSFERASE"/>
    <property type="match status" value="1"/>
</dbReference>
<dbReference type="RefSeq" id="WP_100192173.1">
    <property type="nucleotide sequence ID" value="NZ_BJLJ01000012.1"/>
</dbReference>
<evidence type="ECO:0000256" key="1">
    <source>
        <dbReference type="ARBA" id="ARBA00022676"/>
    </source>
</evidence>
<name>A0A4Y3JBP0_ACIPI</name>
<dbReference type="InterPro" id="IPR001296">
    <property type="entry name" value="Glyco_trans_1"/>
</dbReference>
<keyword evidence="2 5" id="KW-0808">Transferase</keyword>
<dbReference type="GO" id="GO:0016757">
    <property type="term" value="F:glycosyltransferase activity"/>
    <property type="evidence" value="ECO:0007669"/>
    <property type="project" value="UniProtKB-KW"/>
</dbReference>
<dbReference type="AlphaFoldDB" id="A0A4Y3JBP0"/>
<evidence type="ECO:0000313" key="5">
    <source>
        <dbReference type="EMBL" id="GEA68774.1"/>
    </source>
</evidence>
<dbReference type="Pfam" id="PF13439">
    <property type="entry name" value="Glyco_transf_4"/>
    <property type="match status" value="1"/>
</dbReference>
<dbReference type="GO" id="GO:1901135">
    <property type="term" value="P:carbohydrate derivative metabolic process"/>
    <property type="evidence" value="ECO:0007669"/>
    <property type="project" value="UniProtKB-ARBA"/>
</dbReference>
<protein>
    <submittedName>
        <fullName evidence="5">Putative glycosyltransferase</fullName>
    </submittedName>
</protein>
<evidence type="ECO:0000256" key="2">
    <source>
        <dbReference type="ARBA" id="ARBA00022679"/>
    </source>
</evidence>
<dbReference type="Gene3D" id="3.40.50.2000">
    <property type="entry name" value="Glycogen Phosphorylase B"/>
    <property type="match status" value="2"/>
</dbReference>
<evidence type="ECO:0000259" key="4">
    <source>
        <dbReference type="Pfam" id="PF13439"/>
    </source>
</evidence>
<dbReference type="PANTHER" id="PTHR12526:SF629">
    <property type="entry name" value="TEICHURONIC ACID BIOSYNTHESIS GLYCOSYLTRANSFERASE TUAH-RELATED"/>
    <property type="match status" value="1"/>
</dbReference>
<reference evidence="5 6" key="1">
    <citation type="submission" date="2019-06" db="EMBL/GenBank/DDBJ databases">
        <title>Whole genome shotgun sequence of Acinetobacter pittii NBRC 110514.</title>
        <authorList>
            <person name="Hosoyama A."/>
            <person name="Uohara A."/>
            <person name="Ohji S."/>
            <person name="Ichikawa N."/>
        </authorList>
    </citation>
    <scope>NUCLEOTIDE SEQUENCE [LARGE SCALE GENOMIC DNA]</scope>
    <source>
        <strain evidence="5 6">NBRC 110514</strain>
    </source>
</reference>
<evidence type="ECO:0000259" key="3">
    <source>
        <dbReference type="Pfam" id="PF00534"/>
    </source>
</evidence>
<dbReference type="Pfam" id="PF00534">
    <property type="entry name" value="Glycos_transf_1"/>
    <property type="match status" value="1"/>
</dbReference>